<proteinExistence type="predicted"/>
<reference evidence="2 3" key="1">
    <citation type="submission" date="2016-10" db="EMBL/GenBank/DDBJ databases">
        <authorList>
            <person name="de Groot N.N."/>
        </authorList>
    </citation>
    <scope>NUCLEOTIDE SEQUENCE [LARGE SCALE GENOMIC DNA]</scope>
    <source>
        <strain evidence="2 3">DSM 19012</strain>
    </source>
</reference>
<dbReference type="Proteomes" id="UP000181976">
    <property type="component" value="Unassembled WGS sequence"/>
</dbReference>
<evidence type="ECO:0000256" key="1">
    <source>
        <dbReference type="SAM" id="SignalP"/>
    </source>
</evidence>
<protein>
    <recommendedName>
        <fullName evidence="4">DUF4252 domain-containing protein</fullName>
    </recommendedName>
</protein>
<evidence type="ECO:0008006" key="4">
    <source>
        <dbReference type="Google" id="ProtNLM"/>
    </source>
</evidence>
<dbReference type="STRING" id="385682.SAMN05444380_10954"/>
<feature type="signal peptide" evidence="1">
    <location>
        <begin position="1"/>
        <end position="27"/>
    </location>
</feature>
<dbReference type="AlphaFoldDB" id="A0A1I1ZB33"/>
<name>A0A1I1ZB33_9BACT</name>
<keyword evidence="1" id="KW-0732">Signal</keyword>
<sequence>MKNIREMKKVLFTFFFIFVLGSAGVYAQCDHDALLKQALNEMGSGQYIKDFIVELKKGDGQSGSVKYSVILNSRSQYKFNVVNASGNAEKVLMELYDGEKLLVSNKVQGKMYKAFGYICRSTKVYSLVFSFPEGSEGCARAVLSLQKQFQSGEMGF</sequence>
<organism evidence="2 3">
    <name type="scientific">Thermophagus xiamenensis</name>
    <dbReference type="NCBI Taxonomy" id="385682"/>
    <lineage>
        <taxon>Bacteria</taxon>
        <taxon>Pseudomonadati</taxon>
        <taxon>Bacteroidota</taxon>
        <taxon>Bacteroidia</taxon>
        <taxon>Marinilabiliales</taxon>
        <taxon>Marinilabiliaceae</taxon>
        <taxon>Thermophagus</taxon>
    </lineage>
</organism>
<dbReference type="eggNOG" id="ENOG50339BJ">
    <property type="taxonomic scope" value="Bacteria"/>
</dbReference>
<dbReference type="EMBL" id="FONA01000009">
    <property type="protein sequence ID" value="SFE28895.1"/>
    <property type="molecule type" value="Genomic_DNA"/>
</dbReference>
<accession>A0A1I1ZB33</accession>
<evidence type="ECO:0000313" key="2">
    <source>
        <dbReference type="EMBL" id="SFE28895.1"/>
    </source>
</evidence>
<dbReference type="InParanoid" id="A0A1I1ZB33"/>
<evidence type="ECO:0000313" key="3">
    <source>
        <dbReference type="Proteomes" id="UP000181976"/>
    </source>
</evidence>
<gene>
    <name evidence="2" type="ORF">SAMN05444380_10954</name>
</gene>
<feature type="chain" id="PRO_5010340319" description="DUF4252 domain-containing protein" evidence="1">
    <location>
        <begin position="28"/>
        <end position="156"/>
    </location>
</feature>
<keyword evidence="3" id="KW-1185">Reference proteome</keyword>